<dbReference type="Proteomes" id="UP001163821">
    <property type="component" value="Unassembled WGS sequence"/>
</dbReference>
<keyword evidence="3" id="KW-1185">Reference proteome</keyword>
<feature type="non-terminal residue" evidence="2">
    <location>
        <position position="1"/>
    </location>
</feature>
<dbReference type="EMBL" id="JAPAAF010000146">
    <property type="protein sequence ID" value="MCW0485085.1"/>
    <property type="molecule type" value="Genomic_DNA"/>
</dbReference>
<dbReference type="Pfam" id="PF16335">
    <property type="entry name" value="GtaA_6_Hairpin"/>
    <property type="match status" value="1"/>
</dbReference>
<dbReference type="AlphaFoldDB" id="A0AA41YAL7"/>
<comment type="caution">
    <text evidence="2">The sequence shown here is derived from an EMBL/GenBank/DDBJ whole genome shotgun (WGS) entry which is preliminary data.</text>
</comment>
<accession>A0AA41YAL7</accession>
<dbReference type="RefSeq" id="WP_282593658.1">
    <property type="nucleotide sequence ID" value="NZ_JAPAAF010000146.1"/>
</dbReference>
<evidence type="ECO:0000259" key="1">
    <source>
        <dbReference type="Pfam" id="PF16335"/>
    </source>
</evidence>
<feature type="non-terminal residue" evidence="2">
    <location>
        <position position="117"/>
    </location>
</feature>
<gene>
    <name evidence="2" type="ORF">N2K84_20315</name>
</gene>
<organism evidence="2 3">
    <name type="scientific">Gaoshiqia sediminis</name>
    <dbReference type="NCBI Taxonomy" id="2986998"/>
    <lineage>
        <taxon>Bacteria</taxon>
        <taxon>Pseudomonadati</taxon>
        <taxon>Bacteroidota</taxon>
        <taxon>Bacteroidia</taxon>
        <taxon>Marinilabiliales</taxon>
        <taxon>Prolixibacteraceae</taxon>
        <taxon>Gaoshiqia</taxon>
    </lineage>
</organism>
<dbReference type="InterPro" id="IPR032514">
    <property type="entry name" value="GtaA_central"/>
</dbReference>
<evidence type="ECO:0000313" key="2">
    <source>
        <dbReference type="EMBL" id="MCW0485085.1"/>
    </source>
</evidence>
<protein>
    <submittedName>
        <fullName evidence="2">DUF4965 domain-containing protein</fullName>
    </submittedName>
</protein>
<evidence type="ECO:0000313" key="3">
    <source>
        <dbReference type="Proteomes" id="UP001163821"/>
    </source>
</evidence>
<sequence length="117" mass="12787">NYADLCVLAFRQSIAAHKLVKDSEGNILFLSKENFSNGSIGTVDVTYPSAPLYLRYNPELLKGMLNPIFYYSESGKWTKPFAAHDVGTYPLANGQTYGGDMPVEECGNMVILTAAIA</sequence>
<name>A0AA41YAL7_9BACT</name>
<dbReference type="InterPro" id="IPR052743">
    <property type="entry name" value="Glutaminase_GtaA"/>
</dbReference>
<proteinExistence type="predicted"/>
<dbReference type="PANTHER" id="PTHR31987:SF1">
    <property type="entry name" value="GLUTAMINASE A"/>
    <property type="match status" value="1"/>
</dbReference>
<dbReference type="PANTHER" id="PTHR31987">
    <property type="entry name" value="GLUTAMINASE A-RELATED"/>
    <property type="match status" value="1"/>
</dbReference>
<reference evidence="2" key="1">
    <citation type="submission" date="2022-10" db="EMBL/GenBank/DDBJ databases">
        <title>Gaoshiqiia sediminis gen. nov., sp. nov., isolated from coastal sediment.</title>
        <authorList>
            <person name="Yu W.X."/>
            <person name="Mu D.S."/>
            <person name="Du J.Z."/>
            <person name="Liang Y.Q."/>
        </authorList>
    </citation>
    <scope>NUCLEOTIDE SEQUENCE</scope>
    <source>
        <strain evidence="2">A06</strain>
    </source>
</reference>
<feature type="domain" description="Glutaminase A central" evidence="1">
    <location>
        <begin position="1"/>
        <end position="117"/>
    </location>
</feature>